<feature type="domain" description="Flavodoxin-like fold" evidence="3">
    <location>
        <begin position="1"/>
        <end position="140"/>
    </location>
</feature>
<dbReference type="Pfam" id="PF02525">
    <property type="entry name" value="Flavodoxin_2"/>
    <property type="match status" value="1"/>
</dbReference>
<keyword evidence="5" id="KW-1185">Reference proteome</keyword>
<comment type="caution">
    <text evidence="4">The sequence shown here is derived from an EMBL/GenBank/DDBJ whole genome shotgun (WGS) entry which is preliminary data.</text>
</comment>
<protein>
    <submittedName>
        <fullName evidence="4">NAD(P)H-dependent oxidoreductase</fullName>
    </submittedName>
</protein>
<evidence type="ECO:0000256" key="1">
    <source>
        <dbReference type="ARBA" id="ARBA00022630"/>
    </source>
</evidence>
<dbReference type="InterPro" id="IPR029039">
    <property type="entry name" value="Flavoprotein-like_sf"/>
</dbReference>
<organism evidence="4 5">
    <name type="scientific">Fusibacter bizertensis</name>
    <dbReference type="NCBI Taxonomy" id="1488331"/>
    <lineage>
        <taxon>Bacteria</taxon>
        <taxon>Bacillati</taxon>
        <taxon>Bacillota</taxon>
        <taxon>Clostridia</taxon>
        <taxon>Eubacteriales</taxon>
        <taxon>Eubacteriales Family XII. Incertae Sedis</taxon>
        <taxon>Fusibacter</taxon>
    </lineage>
</organism>
<evidence type="ECO:0000256" key="2">
    <source>
        <dbReference type="ARBA" id="ARBA00022643"/>
    </source>
</evidence>
<dbReference type="PANTHER" id="PTHR43278:SF2">
    <property type="entry name" value="IRON-SULFUR FLAVOPROTEIN"/>
    <property type="match status" value="1"/>
</dbReference>
<accession>A0ABT6NEA8</accession>
<evidence type="ECO:0000259" key="3">
    <source>
        <dbReference type="Pfam" id="PF02525"/>
    </source>
</evidence>
<name>A0ABT6NEA8_9FIRM</name>
<sequence length="468" mass="53682">MNIIVLNGSPKGDNSVTMASVKYLEVVYPEHEFTVKHIAQSIHRLEKDPEVFEAVINEVRESDIVLWAFPLYFLLVHANYKRFIELIFERGVQDAFAGKYTASLSTSIHFYDHTAHNYMHGICEDLEMHFVSAFSAEMNDLMIEQERDNLRFFLGDVIDSYQKKVVKAKVFPILQPSQLCYNPDPVTGVDVADSGDLKIVVLTDTGSMSDNLQHMINRFNSSFATAPEVIDLAEIKIAGGCLGCLKCGMDNECTYDGKDDVRSTYEEKLKKADIVVFALTMKDRYFSARWKQFVDRRFYKTHQPGLPGKQVGYLISGPLSYEQNLRQILNASSEVDQSNLVEIITDEFSSSTELDLAITHFAHKLIRCATIHEKRPKTFLGVGAGKIFRDEMWGSLRFVFQADYKYYKKHGMIDFPQSKISTRLSHLLIPLMRISKVKKQVQDRTIDMMHLSHDRVIAREKEKRKEEV</sequence>
<evidence type="ECO:0000313" key="5">
    <source>
        <dbReference type="Proteomes" id="UP001158045"/>
    </source>
</evidence>
<dbReference type="PANTHER" id="PTHR43278">
    <property type="entry name" value="NAD(P)H-DEPENDENT FMN-CONTAINING OXIDOREDUCTASE YWQN-RELATED"/>
    <property type="match status" value="1"/>
</dbReference>
<reference evidence="4 5" key="1">
    <citation type="submission" date="2023-04" db="EMBL/GenBank/DDBJ databases">
        <title>Fusibacter bizertensis strain WBS, isolated from littoral bottom sediments of the Arctic seas - biochemical and genomic analysis.</title>
        <authorList>
            <person name="Brioukhanov A.L."/>
        </authorList>
    </citation>
    <scope>NUCLEOTIDE SEQUENCE [LARGE SCALE GENOMIC DNA]</scope>
    <source>
        <strain evidence="4 5">WBS</strain>
    </source>
</reference>
<dbReference type="InterPro" id="IPR003680">
    <property type="entry name" value="Flavodoxin_fold"/>
</dbReference>
<dbReference type="EMBL" id="JARYZI010000007">
    <property type="protein sequence ID" value="MDH8678737.1"/>
    <property type="molecule type" value="Genomic_DNA"/>
</dbReference>
<dbReference type="SUPFAM" id="SSF52218">
    <property type="entry name" value="Flavoproteins"/>
    <property type="match status" value="2"/>
</dbReference>
<proteinExistence type="predicted"/>
<gene>
    <name evidence="4" type="ORF">QE109_11295</name>
</gene>
<dbReference type="RefSeq" id="WP_281094627.1">
    <property type="nucleotide sequence ID" value="NZ_JARYZI010000007.1"/>
</dbReference>
<keyword evidence="2" id="KW-0288">FMN</keyword>
<dbReference type="Proteomes" id="UP001158045">
    <property type="component" value="Unassembled WGS sequence"/>
</dbReference>
<evidence type="ECO:0000313" key="4">
    <source>
        <dbReference type="EMBL" id="MDH8678737.1"/>
    </source>
</evidence>
<dbReference type="Gene3D" id="3.40.50.360">
    <property type="match status" value="2"/>
</dbReference>
<dbReference type="InterPro" id="IPR051796">
    <property type="entry name" value="ISF_SsuE-like"/>
</dbReference>
<keyword evidence="1" id="KW-0285">Flavoprotein</keyword>